<keyword evidence="7" id="KW-1185">Reference proteome</keyword>
<dbReference type="Gene3D" id="1.10.150.130">
    <property type="match status" value="1"/>
</dbReference>
<dbReference type="GO" id="GO:0003677">
    <property type="term" value="F:DNA binding"/>
    <property type="evidence" value="ECO:0007669"/>
    <property type="project" value="UniProtKB-KW"/>
</dbReference>
<proteinExistence type="inferred from homology"/>
<evidence type="ECO:0000256" key="2">
    <source>
        <dbReference type="ARBA" id="ARBA00023125"/>
    </source>
</evidence>
<evidence type="ECO:0000259" key="5">
    <source>
        <dbReference type="Pfam" id="PF13102"/>
    </source>
</evidence>
<dbReference type="InterPro" id="IPR010998">
    <property type="entry name" value="Integrase_recombinase_N"/>
</dbReference>
<feature type="domain" description="Tyr recombinase" evidence="4">
    <location>
        <begin position="148"/>
        <end position="290"/>
    </location>
</feature>
<dbReference type="InterPro" id="IPR025269">
    <property type="entry name" value="SAM-like_dom"/>
</dbReference>
<dbReference type="EMBL" id="AQHW01000029">
    <property type="protein sequence ID" value="KKB47568.1"/>
    <property type="molecule type" value="Genomic_DNA"/>
</dbReference>
<sequence>MVKTQNKEKIAHGNILSYMVYLEKDKYASGKNGTAAIYKATRNKLSLFVGKDKLNLKRINTQLVNSFVDYLQSISLSHNSVSNYASAFRSVYNSAVSENLVTPKENPFQKLHLRPMPSYKRSVGINVIKEMMQMDLGGNKRLDFARDLFLFSFMACGMTFVDLAHLTRKNLHGNVLVYYRIKTKTEIRVTITPGMRYLLEKYSDAESELLFPILKSVDASYETYKVALRTYNRRLDKIGNLLNSPVKLTSYVARHSWAMCAKENSASVAVIGQALGHTSERTTKFYLSDLDQSEIDRVNLKIIGFVEKWMNKRKSKS</sequence>
<evidence type="ECO:0000313" key="7">
    <source>
        <dbReference type="Proteomes" id="UP000033035"/>
    </source>
</evidence>
<dbReference type="Gene3D" id="1.10.443.10">
    <property type="entry name" value="Intergrase catalytic core"/>
    <property type="match status" value="1"/>
</dbReference>
<dbReference type="Pfam" id="PF00589">
    <property type="entry name" value="Phage_integrase"/>
    <property type="match status" value="1"/>
</dbReference>
<dbReference type="CDD" id="cd01185">
    <property type="entry name" value="INTN1_C_like"/>
    <property type="match status" value="1"/>
</dbReference>
<keyword evidence="3" id="KW-0233">DNA recombination</keyword>
<dbReference type="InterPro" id="IPR002104">
    <property type="entry name" value="Integrase_catalytic"/>
</dbReference>
<dbReference type="RefSeq" id="WP_028727946.1">
    <property type="nucleotide sequence ID" value="NZ_AUAE01000025.1"/>
</dbReference>
<accession>A0A0F5IQ17</accession>
<dbReference type="PANTHER" id="PTHR30349:SF64">
    <property type="entry name" value="PROPHAGE INTEGRASE INTD-RELATED"/>
    <property type="match status" value="1"/>
</dbReference>
<organism evidence="6 7">
    <name type="scientific">Parabacteroides gordonii MS-1 = DSM 23371</name>
    <dbReference type="NCBI Taxonomy" id="1203610"/>
    <lineage>
        <taxon>Bacteria</taxon>
        <taxon>Pseudomonadati</taxon>
        <taxon>Bacteroidota</taxon>
        <taxon>Bacteroidia</taxon>
        <taxon>Bacteroidales</taxon>
        <taxon>Tannerellaceae</taxon>
        <taxon>Parabacteroides</taxon>
    </lineage>
</organism>
<feature type="domain" description="Phage integrase SAM-like" evidence="5">
    <location>
        <begin position="15"/>
        <end position="109"/>
    </location>
</feature>
<evidence type="ECO:0008006" key="8">
    <source>
        <dbReference type="Google" id="ProtNLM"/>
    </source>
</evidence>
<dbReference type="SUPFAM" id="SSF56349">
    <property type="entry name" value="DNA breaking-rejoining enzymes"/>
    <property type="match status" value="1"/>
</dbReference>
<dbReference type="AlphaFoldDB" id="A0A0F5IQ17"/>
<reference evidence="6 7" key="1">
    <citation type="submission" date="2013-04" db="EMBL/GenBank/DDBJ databases">
        <title>The Genome Sequence of Parabacteroides gordonii DSM 23371.</title>
        <authorList>
            <consortium name="The Broad Institute Genomics Platform"/>
            <person name="Earl A."/>
            <person name="Ward D."/>
            <person name="Feldgarden M."/>
            <person name="Gevers D."/>
            <person name="Martens E."/>
            <person name="Sakamoto M."/>
            <person name="Benno Y."/>
            <person name="Suzuki N."/>
            <person name="Matsunaga N."/>
            <person name="Koshihara K."/>
            <person name="Seki M."/>
            <person name="Komiya H."/>
            <person name="Walker B."/>
            <person name="Young S."/>
            <person name="Zeng Q."/>
            <person name="Gargeya S."/>
            <person name="Fitzgerald M."/>
            <person name="Haas B."/>
            <person name="Abouelleil A."/>
            <person name="Allen A.W."/>
            <person name="Alvarado L."/>
            <person name="Arachchi H.M."/>
            <person name="Berlin A.M."/>
            <person name="Chapman S.B."/>
            <person name="Gainer-Dewar J."/>
            <person name="Goldberg J."/>
            <person name="Griggs A."/>
            <person name="Gujja S."/>
            <person name="Hansen M."/>
            <person name="Howarth C."/>
            <person name="Imamovic A."/>
            <person name="Ireland A."/>
            <person name="Larimer J."/>
            <person name="McCowan C."/>
            <person name="Murphy C."/>
            <person name="Pearson M."/>
            <person name="Poon T.W."/>
            <person name="Priest M."/>
            <person name="Roberts A."/>
            <person name="Saif S."/>
            <person name="Shea T."/>
            <person name="Sisk P."/>
            <person name="Sykes S."/>
            <person name="Wortman J."/>
            <person name="Nusbaum C."/>
            <person name="Birren B."/>
        </authorList>
    </citation>
    <scope>NUCLEOTIDE SEQUENCE [LARGE SCALE GENOMIC DNA]</scope>
    <source>
        <strain evidence="6 7">MS-1</strain>
    </source>
</reference>
<dbReference type="STRING" id="1203610.HMPREF1536_05212"/>
<dbReference type="GO" id="GO:0006310">
    <property type="term" value="P:DNA recombination"/>
    <property type="evidence" value="ECO:0007669"/>
    <property type="project" value="UniProtKB-KW"/>
</dbReference>
<dbReference type="Proteomes" id="UP000033035">
    <property type="component" value="Unassembled WGS sequence"/>
</dbReference>
<comment type="similarity">
    <text evidence="1">Belongs to the 'phage' integrase family.</text>
</comment>
<comment type="caution">
    <text evidence="6">The sequence shown here is derived from an EMBL/GenBank/DDBJ whole genome shotgun (WGS) entry which is preliminary data.</text>
</comment>
<dbReference type="InterPro" id="IPR011010">
    <property type="entry name" value="DNA_brk_join_enz"/>
</dbReference>
<dbReference type="Pfam" id="PF13102">
    <property type="entry name" value="Phage_int_SAM_5"/>
    <property type="match status" value="1"/>
</dbReference>
<evidence type="ECO:0000256" key="1">
    <source>
        <dbReference type="ARBA" id="ARBA00008857"/>
    </source>
</evidence>
<dbReference type="PANTHER" id="PTHR30349">
    <property type="entry name" value="PHAGE INTEGRASE-RELATED"/>
    <property type="match status" value="1"/>
</dbReference>
<dbReference type="PATRIC" id="fig|1203610.3.peg.5328"/>
<evidence type="ECO:0000313" key="6">
    <source>
        <dbReference type="EMBL" id="KKB47568.1"/>
    </source>
</evidence>
<protein>
    <recommendedName>
        <fullName evidence="8">Core-binding (CB) domain-containing protein</fullName>
    </recommendedName>
</protein>
<name>A0A0F5IQ17_9BACT</name>
<dbReference type="InterPro" id="IPR050090">
    <property type="entry name" value="Tyrosine_recombinase_XerCD"/>
</dbReference>
<gene>
    <name evidence="6" type="ORF">HMPREF1536_05212</name>
</gene>
<keyword evidence="2" id="KW-0238">DNA-binding</keyword>
<evidence type="ECO:0000259" key="4">
    <source>
        <dbReference type="Pfam" id="PF00589"/>
    </source>
</evidence>
<dbReference type="GO" id="GO:0015074">
    <property type="term" value="P:DNA integration"/>
    <property type="evidence" value="ECO:0007669"/>
    <property type="project" value="InterPro"/>
</dbReference>
<dbReference type="InterPro" id="IPR013762">
    <property type="entry name" value="Integrase-like_cat_sf"/>
</dbReference>
<evidence type="ECO:0000256" key="3">
    <source>
        <dbReference type="ARBA" id="ARBA00023172"/>
    </source>
</evidence>
<dbReference type="HOGENOM" id="CLU_033139_0_0_10"/>